<dbReference type="Pfam" id="PF14898">
    <property type="entry name" value="DUF4491"/>
    <property type="match status" value="1"/>
</dbReference>
<feature type="transmembrane region" description="Helical" evidence="1">
    <location>
        <begin position="34"/>
        <end position="54"/>
    </location>
</feature>
<dbReference type="EMBL" id="AYUF01000500">
    <property type="protein sequence ID" value="ETK00554.1"/>
    <property type="molecule type" value="Genomic_DNA"/>
</dbReference>
<feature type="transmembrane region" description="Helical" evidence="1">
    <location>
        <begin position="7"/>
        <end position="28"/>
    </location>
</feature>
<proteinExistence type="predicted"/>
<dbReference type="PATRIC" id="fig|1411148.3.peg.2440"/>
<sequence>MEFLTTYNLWGLVIGVATFLIIGLFHPLVVKAEYYFGAGIWWAFLLAGLVFMGLSVMVHHLILSTIFGVIAFSSFWSILEVRDQEKRVEKGWFPANPKRAAKKKQK</sequence>
<name>W2C004_9BACT</name>
<evidence type="ECO:0000313" key="3">
    <source>
        <dbReference type="Proteomes" id="UP000018837"/>
    </source>
</evidence>
<protein>
    <submittedName>
        <fullName evidence="2">Membrane protein</fullName>
    </submittedName>
</protein>
<dbReference type="AlphaFoldDB" id="W2C004"/>
<dbReference type="InterPro" id="IPR027890">
    <property type="entry name" value="DUF4491"/>
</dbReference>
<accession>W2C004</accession>
<keyword evidence="1" id="KW-1133">Transmembrane helix</keyword>
<gene>
    <name evidence="2" type="ORF">N425_14475</name>
</gene>
<keyword evidence="1" id="KW-0812">Transmembrane</keyword>
<reference evidence="2 3" key="1">
    <citation type="submission" date="2013-11" db="EMBL/GenBank/DDBJ databases">
        <title>Single cell genomics of uncultured Tannerella BU063 (oral taxon 286).</title>
        <authorList>
            <person name="Beall C.J."/>
            <person name="Campbell A.G."/>
            <person name="Griffen A.L."/>
            <person name="Podar M."/>
            <person name="Leys E.J."/>
        </authorList>
    </citation>
    <scope>NUCLEOTIDE SEQUENCE [LARGE SCALE GENOMIC DNA]</scope>
    <source>
        <strain evidence="2">Cell 2</strain>
    </source>
</reference>
<evidence type="ECO:0000313" key="2">
    <source>
        <dbReference type="EMBL" id="ETK00554.1"/>
    </source>
</evidence>
<comment type="caution">
    <text evidence="2">The sequence shown here is derived from an EMBL/GenBank/DDBJ whole genome shotgun (WGS) entry which is preliminary data.</text>
</comment>
<organism evidence="2 3">
    <name type="scientific">Tannerella sp. oral taxon BU063 isolate Cell 2</name>
    <dbReference type="NCBI Taxonomy" id="1411148"/>
    <lineage>
        <taxon>Bacteria</taxon>
        <taxon>Pseudomonadati</taxon>
        <taxon>Bacteroidota</taxon>
        <taxon>Bacteroidia</taxon>
        <taxon>Bacteroidales</taxon>
        <taxon>Tannerellaceae</taxon>
        <taxon>Tannerella</taxon>
    </lineage>
</organism>
<feature type="transmembrane region" description="Helical" evidence="1">
    <location>
        <begin position="61"/>
        <end position="79"/>
    </location>
</feature>
<keyword evidence="1" id="KW-0472">Membrane</keyword>
<dbReference type="Proteomes" id="UP000018837">
    <property type="component" value="Unassembled WGS sequence"/>
</dbReference>
<evidence type="ECO:0000256" key="1">
    <source>
        <dbReference type="SAM" id="Phobius"/>
    </source>
</evidence>